<dbReference type="GO" id="GO:0000981">
    <property type="term" value="F:DNA-binding transcription factor activity, RNA polymerase II-specific"/>
    <property type="evidence" value="ECO:0007669"/>
    <property type="project" value="TreeGrafter"/>
</dbReference>
<evidence type="ECO:0000256" key="5">
    <source>
        <dbReference type="ARBA" id="ARBA00023242"/>
    </source>
</evidence>
<evidence type="ECO:0000313" key="6">
    <source>
        <dbReference type="EMBL" id="KAF2674678.1"/>
    </source>
</evidence>
<name>A0A6A6UUE7_9PEZI</name>
<protein>
    <recommendedName>
        <fullName evidence="8">Transcription factor domain-containing protein</fullName>
    </recommendedName>
</protein>
<dbReference type="GO" id="GO:0005634">
    <property type="term" value="C:nucleus"/>
    <property type="evidence" value="ECO:0007669"/>
    <property type="project" value="UniProtKB-SubCell"/>
</dbReference>
<keyword evidence="5" id="KW-0539">Nucleus</keyword>
<proteinExistence type="predicted"/>
<dbReference type="PANTHER" id="PTHR31845:SF21">
    <property type="entry name" value="REGULATORY PROTEIN LEU3"/>
    <property type="match status" value="1"/>
</dbReference>
<keyword evidence="7" id="KW-1185">Reference proteome</keyword>
<dbReference type="GO" id="GO:0000976">
    <property type="term" value="F:transcription cis-regulatory region binding"/>
    <property type="evidence" value="ECO:0007669"/>
    <property type="project" value="TreeGrafter"/>
</dbReference>
<dbReference type="OrthoDB" id="3163292at2759"/>
<reference evidence="6" key="1">
    <citation type="journal article" date="2020" name="Stud. Mycol.">
        <title>101 Dothideomycetes genomes: a test case for predicting lifestyles and emergence of pathogens.</title>
        <authorList>
            <person name="Haridas S."/>
            <person name="Albert R."/>
            <person name="Binder M."/>
            <person name="Bloem J."/>
            <person name="Labutti K."/>
            <person name="Salamov A."/>
            <person name="Andreopoulos B."/>
            <person name="Baker S."/>
            <person name="Barry K."/>
            <person name="Bills G."/>
            <person name="Bluhm B."/>
            <person name="Cannon C."/>
            <person name="Castanera R."/>
            <person name="Culley D."/>
            <person name="Daum C."/>
            <person name="Ezra D."/>
            <person name="Gonzalez J."/>
            <person name="Henrissat B."/>
            <person name="Kuo A."/>
            <person name="Liang C."/>
            <person name="Lipzen A."/>
            <person name="Lutzoni F."/>
            <person name="Magnuson J."/>
            <person name="Mondo S."/>
            <person name="Nolan M."/>
            <person name="Ohm R."/>
            <person name="Pangilinan J."/>
            <person name="Park H.-J."/>
            <person name="Ramirez L."/>
            <person name="Alfaro M."/>
            <person name="Sun H."/>
            <person name="Tritt A."/>
            <person name="Yoshinaga Y."/>
            <person name="Zwiers L.-H."/>
            <person name="Turgeon B."/>
            <person name="Goodwin S."/>
            <person name="Spatafora J."/>
            <person name="Crous P."/>
            <person name="Grigoriev I."/>
        </authorList>
    </citation>
    <scope>NUCLEOTIDE SEQUENCE</scope>
    <source>
        <strain evidence="6">CBS 115976</strain>
    </source>
</reference>
<evidence type="ECO:0000256" key="4">
    <source>
        <dbReference type="ARBA" id="ARBA00023163"/>
    </source>
</evidence>
<evidence type="ECO:0000313" key="7">
    <source>
        <dbReference type="Proteomes" id="UP000799302"/>
    </source>
</evidence>
<dbReference type="CDD" id="cd12148">
    <property type="entry name" value="fungal_TF_MHR"/>
    <property type="match status" value="1"/>
</dbReference>
<accession>A0A6A6UUE7</accession>
<evidence type="ECO:0000256" key="2">
    <source>
        <dbReference type="ARBA" id="ARBA00023015"/>
    </source>
</evidence>
<sequence length="528" mass="58294">MFSTPFERVHKRKRIEELEKQTVALQRELQSITPSQPLPCIDPAATKRTTQSRTINGIEVTATIIDDCFIRYHQKFHPQLPVLDSSMSADKLYERSTLLFWVVLSLGSRGYEKHPTLVQSLSPLVTSQVMVSMNPKVIPIDLVKALILFLTWPFPSNTFHRTSQFALGGTIIHMAMQCGLHTAHLDGTSGLGLEGTKLWAYAVIVYQRICTNSGQPALMSLEAYNEQPRFKDALAELAPTLQLQFKLSSIIIRAQKAFVALNLQTMTLQDEHALDLVLERLNSQIDRIESGLISSSDLIYIAVARHEVTAMHFFKSPETSNVKSCQSIFSSATRLLELVLDQETPCAPSDACPCFVTLAILMGGSHILRLVRGSLLTLEDQEYGAGLYLKLVEFLKSCSVQKGDSGDRGGTLAEKLWQNDRIFRDADGSIDIALRVRNKFASSPMADLVLRGEETEAATVVASSRSTALLQDSTTSFTFDDTASSASALADGTFSADTNAFPIEGFWGDLDLDMNNSWGIFEPIAETS</sequence>
<dbReference type="PANTHER" id="PTHR31845">
    <property type="entry name" value="FINGER DOMAIN PROTEIN, PUTATIVE-RELATED"/>
    <property type="match status" value="1"/>
</dbReference>
<dbReference type="InterPro" id="IPR051089">
    <property type="entry name" value="prtT"/>
</dbReference>
<gene>
    <name evidence="6" type="ORF">BT63DRAFT_419960</name>
</gene>
<dbReference type="AlphaFoldDB" id="A0A6A6UUE7"/>
<dbReference type="EMBL" id="MU004230">
    <property type="protein sequence ID" value="KAF2674678.1"/>
    <property type="molecule type" value="Genomic_DNA"/>
</dbReference>
<keyword evidence="3" id="KW-0238">DNA-binding</keyword>
<keyword evidence="4" id="KW-0804">Transcription</keyword>
<evidence type="ECO:0000256" key="1">
    <source>
        <dbReference type="ARBA" id="ARBA00004123"/>
    </source>
</evidence>
<comment type="subcellular location">
    <subcellularLocation>
        <location evidence="1">Nucleus</location>
    </subcellularLocation>
</comment>
<dbReference type="Proteomes" id="UP000799302">
    <property type="component" value="Unassembled WGS sequence"/>
</dbReference>
<evidence type="ECO:0008006" key="8">
    <source>
        <dbReference type="Google" id="ProtNLM"/>
    </source>
</evidence>
<keyword evidence="2" id="KW-0805">Transcription regulation</keyword>
<organism evidence="6 7">
    <name type="scientific">Microthyrium microscopicum</name>
    <dbReference type="NCBI Taxonomy" id="703497"/>
    <lineage>
        <taxon>Eukaryota</taxon>
        <taxon>Fungi</taxon>
        <taxon>Dikarya</taxon>
        <taxon>Ascomycota</taxon>
        <taxon>Pezizomycotina</taxon>
        <taxon>Dothideomycetes</taxon>
        <taxon>Dothideomycetes incertae sedis</taxon>
        <taxon>Microthyriales</taxon>
        <taxon>Microthyriaceae</taxon>
        <taxon>Microthyrium</taxon>
    </lineage>
</organism>
<evidence type="ECO:0000256" key="3">
    <source>
        <dbReference type="ARBA" id="ARBA00023125"/>
    </source>
</evidence>